<dbReference type="eggNOG" id="KOG1895">
    <property type="taxonomic scope" value="Eukaryota"/>
</dbReference>
<proteinExistence type="predicted"/>
<comment type="caution">
    <text evidence="7">The sequence shown here is derived from an EMBL/GenBank/DDBJ whole genome shotgun (WGS) entry which is preliminary data.</text>
</comment>
<dbReference type="Proteomes" id="UP000007148">
    <property type="component" value="Unassembled WGS sequence"/>
</dbReference>
<dbReference type="PANTHER" id="PTHR15245:SF20">
    <property type="entry name" value="SYMPLEKIN"/>
    <property type="match status" value="1"/>
</dbReference>
<feature type="domain" description="Symplekin C-terminal" evidence="6">
    <location>
        <begin position="867"/>
        <end position="1043"/>
    </location>
</feature>
<evidence type="ECO:0000256" key="3">
    <source>
        <dbReference type="ARBA" id="ARBA00023242"/>
    </source>
</evidence>
<reference evidence="7 8" key="1">
    <citation type="journal article" date="2011" name="PLoS Pathog.">
        <title>Endophytic Life Strategies Decoded by Genome and Transcriptome Analyses of the Mutualistic Root Symbiont Piriformospora indica.</title>
        <authorList>
            <person name="Zuccaro A."/>
            <person name="Lahrmann U."/>
            <person name="Guldener U."/>
            <person name="Langen G."/>
            <person name="Pfiffi S."/>
            <person name="Biedenkopf D."/>
            <person name="Wong P."/>
            <person name="Samans B."/>
            <person name="Grimm C."/>
            <person name="Basiewicz M."/>
            <person name="Murat C."/>
            <person name="Martin F."/>
            <person name="Kogel K.H."/>
        </authorList>
    </citation>
    <scope>NUCLEOTIDE SEQUENCE [LARGE SCALE GENOMIC DNA]</scope>
    <source>
        <strain evidence="7 8">DSM 11827</strain>
    </source>
</reference>
<dbReference type="AlphaFoldDB" id="G4TMY0"/>
<name>G4TMY0_SERID</name>
<gene>
    <name evidence="7" type="ORF">PIIN_06612</name>
</gene>
<dbReference type="PANTHER" id="PTHR15245">
    <property type="entry name" value="SYMPLEKIN-RELATED"/>
    <property type="match status" value="1"/>
</dbReference>
<dbReference type="FunCoup" id="G4TMY0">
    <property type="interactions" value="372"/>
</dbReference>
<evidence type="ECO:0000313" key="8">
    <source>
        <dbReference type="Proteomes" id="UP000007148"/>
    </source>
</evidence>
<keyword evidence="3" id="KW-0539">Nucleus</keyword>
<dbReference type="InterPro" id="IPR021850">
    <property type="entry name" value="Symplekin/Pta1"/>
</dbReference>
<evidence type="ECO:0000313" key="7">
    <source>
        <dbReference type="EMBL" id="CCA72675.1"/>
    </source>
</evidence>
<dbReference type="InterPro" id="IPR022075">
    <property type="entry name" value="Symplekin_C"/>
</dbReference>
<organism evidence="7 8">
    <name type="scientific">Serendipita indica (strain DSM 11827)</name>
    <name type="common">Root endophyte fungus</name>
    <name type="synonym">Piriformospora indica</name>
    <dbReference type="NCBI Taxonomy" id="1109443"/>
    <lineage>
        <taxon>Eukaryota</taxon>
        <taxon>Fungi</taxon>
        <taxon>Dikarya</taxon>
        <taxon>Basidiomycota</taxon>
        <taxon>Agaricomycotina</taxon>
        <taxon>Agaricomycetes</taxon>
        <taxon>Sebacinales</taxon>
        <taxon>Serendipitaceae</taxon>
        <taxon>Serendipita</taxon>
    </lineage>
</organism>
<dbReference type="GO" id="GO:0006397">
    <property type="term" value="P:mRNA processing"/>
    <property type="evidence" value="ECO:0007669"/>
    <property type="project" value="UniProtKB-KW"/>
</dbReference>
<evidence type="ECO:0000259" key="5">
    <source>
        <dbReference type="Pfam" id="PF11935"/>
    </source>
</evidence>
<evidence type="ECO:0000256" key="2">
    <source>
        <dbReference type="ARBA" id="ARBA00022664"/>
    </source>
</evidence>
<keyword evidence="8" id="KW-1185">Reference proteome</keyword>
<sequence length="1081" mass="122781">MASTVDPIAALRQALTLPSDSPEQALVLRNLRDHLETVSPNVAILLLKNLVPNVQHQPDSLFKQWVFELVWYVVSRLPTDPHDQERIRFVLDVVDALRDLLADHNPFYMKLAIETLGSIYPQVFRLCCLDPNMHQHWIKMVDARTRILDYNLHPTSPLGVRIAVAKFLQRVLLVHSKGPSDPRLHNASDPHLLFIPGNHPFFNIAAMEKEGITFTEQLLLSFRNARQIDLVTAIVQSFGALAKLRPDLVPFVYGVYLSWDPAQLGTETAMAIRSIYKIMRITLIHFNKTHPHGRHRGEVDDAIRKLDFKSQETMVRMEESRRKRALSVSADEQVPTGDLKRLKVSHDNATPALRPFRAVDPAILRNFDFSTVPSRILAQIVIESLKLIEDEQFDAAVQKWRTSTAKGLGVQEAAKAESPPLAEEIEIKAEPIDPLIMDLEDEEAPMEASTQEANQLESVTPETHVSTFKLPRPRKMSEKQKVALVNSCLQRVQQRGEMLSPPSSNVVPLQERGKPTPEMWSLLLIRMITRGAYSQPEEDEEEEQDESEKMGDGKAVEKSTKGSALEAEYRMRRMLFNYIVAEFKARSHLASLWLNEEWHNDSVQLKASASARQNFDYWAREIIEATARKSDKDSFSQFVLDLPEIPSNLFDLLGEIAADKDRMPTAMAILRPVIELRIPLRDQAMSVLLHLMTHPSEPTRKGAIHTIRRWWPDVEPMASRIRAYATTSLKRLAKAGEESTSDPAMEELGPYLPPTPTLPADKNEITQYVESSLALSVKDPSFLEPLFETYSKMDSTVQDALHELLTRPIQAMGPNAKLLGYLKSYPEGAERLVLRILNIFIESGRPTPSVFTLVKTLIADRVRWTRQPEIVKHLPKLVDTLNGTAENRALVRQMFTSIVEIPQLTNTNQVREAQSRLLTPKELMIQLHDMETEVGLPKAKEGTLALFHPIFKSEVLASVMQHYLDAKALPMLFLWTVLQAVATYKHLAAWVSTTLLSRLITKKVWTDRQLWNGFILCAERTEPNSFDALLQLPKEQLRDLVEKRPAMKPKLRDWLTKKAGKNKARFSGFFEVLGDDAMDQT</sequence>
<evidence type="ECO:0000259" key="6">
    <source>
        <dbReference type="Pfam" id="PF12295"/>
    </source>
</evidence>
<dbReference type="EMBL" id="CAFZ01000177">
    <property type="protein sequence ID" value="CCA72675.1"/>
    <property type="molecule type" value="Genomic_DNA"/>
</dbReference>
<dbReference type="InterPro" id="IPR032460">
    <property type="entry name" value="Symplekin/Pta1_N"/>
</dbReference>
<feature type="compositionally biased region" description="Basic and acidic residues" evidence="4">
    <location>
        <begin position="547"/>
        <end position="560"/>
    </location>
</feature>
<feature type="compositionally biased region" description="Polar residues" evidence="4">
    <location>
        <begin position="452"/>
        <end position="466"/>
    </location>
</feature>
<feature type="region of interest" description="Disordered" evidence="4">
    <location>
        <begin position="452"/>
        <end position="473"/>
    </location>
</feature>
<protein>
    <submittedName>
        <fullName evidence="7">Related to Symplekin</fullName>
    </submittedName>
</protein>
<dbReference type="SUPFAM" id="SSF48371">
    <property type="entry name" value="ARM repeat"/>
    <property type="match status" value="1"/>
</dbReference>
<dbReference type="Pfam" id="PF12295">
    <property type="entry name" value="Symplekin_C"/>
    <property type="match status" value="1"/>
</dbReference>
<dbReference type="InterPro" id="IPR011989">
    <property type="entry name" value="ARM-like"/>
</dbReference>
<dbReference type="GO" id="GO:0005847">
    <property type="term" value="C:mRNA cleavage and polyadenylation specificity factor complex"/>
    <property type="evidence" value="ECO:0007669"/>
    <property type="project" value="TreeGrafter"/>
</dbReference>
<keyword evidence="2" id="KW-0507">mRNA processing</keyword>
<feature type="compositionally biased region" description="Acidic residues" evidence="4">
    <location>
        <begin position="536"/>
        <end position="546"/>
    </location>
</feature>
<feature type="region of interest" description="Disordered" evidence="4">
    <location>
        <begin position="533"/>
        <end position="561"/>
    </location>
</feature>
<evidence type="ECO:0000256" key="4">
    <source>
        <dbReference type="SAM" id="MobiDB-lite"/>
    </source>
</evidence>
<dbReference type="Gene3D" id="1.25.10.10">
    <property type="entry name" value="Leucine-rich Repeat Variant"/>
    <property type="match status" value="1"/>
</dbReference>
<dbReference type="Pfam" id="PF11935">
    <property type="entry name" value="SYMPK_PTA1_N"/>
    <property type="match status" value="1"/>
</dbReference>
<dbReference type="OMA" id="NVRYGIM"/>
<comment type="subcellular location">
    <subcellularLocation>
        <location evidence="1">Nucleus</location>
    </subcellularLocation>
</comment>
<accession>G4TMY0</accession>
<dbReference type="InParanoid" id="G4TMY0"/>
<feature type="domain" description="Symplekin/Pta1 N-terminal" evidence="5">
    <location>
        <begin position="109"/>
        <end position="323"/>
    </location>
</feature>
<dbReference type="OrthoDB" id="331600at2759"/>
<dbReference type="STRING" id="1109443.G4TMY0"/>
<dbReference type="HOGENOM" id="CLU_008962_0_0_1"/>
<evidence type="ECO:0000256" key="1">
    <source>
        <dbReference type="ARBA" id="ARBA00004123"/>
    </source>
</evidence>
<dbReference type="InterPro" id="IPR016024">
    <property type="entry name" value="ARM-type_fold"/>
</dbReference>